<feature type="chain" id="PRO_5025655131" evidence="2">
    <location>
        <begin position="21"/>
        <end position="151"/>
    </location>
</feature>
<feature type="compositionally biased region" description="Basic and acidic residues" evidence="1">
    <location>
        <begin position="79"/>
        <end position="134"/>
    </location>
</feature>
<evidence type="ECO:0000256" key="2">
    <source>
        <dbReference type="SAM" id="SignalP"/>
    </source>
</evidence>
<name>A0A6A6V1L9_9PLEO</name>
<evidence type="ECO:0000256" key="1">
    <source>
        <dbReference type="SAM" id="MobiDB-lite"/>
    </source>
</evidence>
<dbReference type="Proteomes" id="UP000799440">
    <property type="component" value="Unassembled WGS sequence"/>
</dbReference>
<proteinExistence type="predicted"/>
<keyword evidence="2" id="KW-0732">Signal</keyword>
<dbReference type="AlphaFoldDB" id="A0A6A6V1L9"/>
<dbReference type="EMBL" id="MU006589">
    <property type="protein sequence ID" value="KAF2744428.1"/>
    <property type="molecule type" value="Genomic_DNA"/>
</dbReference>
<keyword evidence="4" id="KW-1185">Reference proteome</keyword>
<organism evidence="3 4">
    <name type="scientific">Sporormia fimetaria CBS 119925</name>
    <dbReference type="NCBI Taxonomy" id="1340428"/>
    <lineage>
        <taxon>Eukaryota</taxon>
        <taxon>Fungi</taxon>
        <taxon>Dikarya</taxon>
        <taxon>Ascomycota</taxon>
        <taxon>Pezizomycotina</taxon>
        <taxon>Dothideomycetes</taxon>
        <taxon>Pleosporomycetidae</taxon>
        <taxon>Pleosporales</taxon>
        <taxon>Sporormiaceae</taxon>
        <taxon>Sporormia</taxon>
    </lineage>
</organism>
<reference evidence="3" key="1">
    <citation type="journal article" date="2020" name="Stud. Mycol.">
        <title>101 Dothideomycetes genomes: a test case for predicting lifestyles and emergence of pathogens.</title>
        <authorList>
            <person name="Haridas S."/>
            <person name="Albert R."/>
            <person name="Binder M."/>
            <person name="Bloem J."/>
            <person name="Labutti K."/>
            <person name="Salamov A."/>
            <person name="Andreopoulos B."/>
            <person name="Baker S."/>
            <person name="Barry K."/>
            <person name="Bills G."/>
            <person name="Bluhm B."/>
            <person name="Cannon C."/>
            <person name="Castanera R."/>
            <person name="Culley D."/>
            <person name="Daum C."/>
            <person name="Ezra D."/>
            <person name="Gonzalez J."/>
            <person name="Henrissat B."/>
            <person name="Kuo A."/>
            <person name="Liang C."/>
            <person name="Lipzen A."/>
            <person name="Lutzoni F."/>
            <person name="Magnuson J."/>
            <person name="Mondo S."/>
            <person name="Nolan M."/>
            <person name="Ohm R."/>
            <person name="Pangilinan J."/>
            <person name="Park H.-J."/>
            <person name="Ramirez L."/>
            <person name="Alfaro M."/>
            <person name="Sun H."/>
            <person name="Tritt A."/>
            <person name="Yoshinaga Y."/>
            <person name="Zwiers L.-H."/>
            <person name="Turgeon B."/>
            <person name="Goodwin S."/>
            <person name="Spatafora J."/>
            <person name="Crous P."/>
            <person name="Grigoriev I."/>
        </authorList>
    </citation>
    <scope>NUCLEOTIDE SEQUENCE</scope>
    <source>
        <strain evidence="3">CBS 119925</strain>
    </source>
</reference>
<evidence type="ECO:0000313" key="4">
    <source>
        <dbReference type="Proteomes" id="UP000799440"/>
    </source>
</evidence>
<feature type="compositionally biased region" description="Basic and acidic residues" evidence="1">
    <location>
        <begin position="142"/>
        <end position="151"/>
    </location>
</feature>
<feature type="signal peptide" evidence="2">
    <location>
        <begin position="1"/>
        <end position="20"/>
    </location>
</feature>
<protein>
    <submittedName>
        <fullName evidence="3">Uncharacterized protein</fullName>
    </submittedName>
</protein>
<sequence length="151" mass="17255">MHLVTLITLTTSLFTSLSYAAPTDASIVEARADKVPPICLEACFLRKPNCPVPQFPRKFGDCWQCCFAGPQIPPPPKARALEDDSHEWGKRKEEDSHEWGKREEDDGIDWGKNDENDSTEWGKRDVEDGSEWNKRGHHQTHRAGEDSHEWN</sequence>
<gene>
    <name evidence="3" type="ORF">M011DRAFT_506608</name>
</gene>
<accession>A0A6A6V1L9</accession>
<evidence type="ECO:0000313" key="3">
    <source>
        <dbReference type="EMBL" id="KAF2744428.1"/>
    </source>
</evidence>
<feature type="region of interest" description="Disordered" evidence="1">
    <location>
        <begin position="72"/>
        <end position="151"/>
    </location>
</feature>